<protein>
    <recommendedName>
        <fullName evidence="3">L-Fucosyltransferase</fullName>
        <ecNumber evidence="3">2.4.1.-</ecNumber>
    </recommendedName>
</protein>
<evidence type="ECO:0000313" key="6">
    <source>
        <dbReference type="WBParaSite" id="EVEC_0000089101-mRNA-1"/>
    </source>
</evidence>
<evidence type="ECO:0000313" key="4">
    <source>
        <dbReference type="EMBL" id="VDD85470.1"/>
    </source>
</evidence>
<dbReference type="AlphaFoldDB" id="A0A0N4UU48"/>
<dbReference type="InterPro" id="IPR002516">
    <property type="entry name" value="Glyco_trans_11"/>
</dbReference>
<dbReference type="OrthoDB" id="3226at2759"/>
<organism evidence="6">
    <name type="scientific">Enterobius vermicularis</name>
    <name type="common">Human pinworm</name>
    <dbReference type="NCBI Taxonomy" id="51028"/>
    <lineage>
        <taxon>Eukaryota</taxon>
        <taxon>Metazoa</taxon>
        <taxon>Ecdysozoa</taxon>
        <taxon>Nematoda</taxon>
        <taxon>Chromadorea</taxon>
        <taxon>Rhabditida</taxon>
        <taxon>Spirurina</taxon>
        <taxon>Oxyuridomorpha</taxon>
        <taxon>Oxyuroidea</taxon>
        <taxon>Oxyuridae</taxon>
        <taxon>Enterobius</taxon>
    </lineage>
</organism>
<evidence type="ECO:0000256" key="2">
    <source>
        <dbReference type="ARBA" id="ARBA00022679"/>
    </source>
</evidence>
<evidence type="ECO:0000256" key="1">
    <source>
        <dbReference type="ARBA" id="ARBA00022676"/>
    </source>
</evidence>
<keyword evidence="3" id="KW-0812">Transmembrane</keyword>
<dbReference type="WBParaSite" id="EVEC_0000089101-mRNA-1">
    <property type="protein sequence ID" value="EVEC_0000089101-mRNA-1"/>
    <property type="gene ID" value="EVEC_0000089101"/>
</dbReference>
<proteinExistence type="inferred from homology"/>
<comment type="similarity">
    <text evidence="3">Belongs to the glycosyltransferase 11 family.</text>
</comment>
<gene>
    <name evidence="4" type="ORF">EVEC_LOCUS613</name>
</gene>
<dbReference type="Proteomes" id="UP000274131">
    <property type="component" value="Unassembled WGS sequence"/>
</dbReference>
<keyword evidence="2 3" id="KW-0808">Transferase</keyword>
<dbReference type="UniPathway" id="UPA00378"/>
<dbReference type="GO" id="GO:0032580">
    <property type="term" value="C:Golgi cisterna membrane"/>
    <property type="evidence" value="ECO:0007669"/>
    <property type="project" value="UniProtKB-SubCell"/>
</dbReference>
<dbReference type="EMBL" id="UXUI01001587">
    <property type="protein sequence ID" value="VDD85470.1"/>
    <property type="molecule type" value="Genomic_DNA"/>
</dbReference>
<dbReference type="STRING" id="51028.A0A0N4UU48"/>
<accession>A0A0N4UU48</accession>
<evidence type="ECO:0000313" key="5">
    <source>
        <dbReference type="Proteomes" id="UP000274131"/>
    </source>
</evidence>
<keyword evidence="3" id="KW-0325">Glycoprotein</keyword>
<dbReference type="PANTHER" id="PTHR11927">
    <property type="entry name" value="GALACTOSIDE 2-L-FUCOSYLTRANSFERASE"/>
    <property type="match status" value="1"/>
</dbReference>
<comment type="pathway">
    <text evidence="3">Protein modification; protein glycosylation.</text>
</comment>
<dbReference type="PANTHER" id="PTHR11927:SF9">
    <property type="entry name" value="L-FUCOSYLTRANSFERASE"/>
    <property type="match status" value="1"/>
</dbReference>
<dbReference type="EC" id="2.4.1.-" evidence="3"/>
<name>A0A0N4UU48_ENTVE</name>
<dbReference type="GO" id="GO:0008107">
    <property type="term" value="F:galactoside 2-alpha-L-fucosyltransferase activity"/>
    <property type="evidence" value="ECO:0007669"/>
    <property type="project" value="InterPro"/>
</dbReference>
<keyword evidence="3" id="KW-0333">Golgi apparatus</keyword>
<keyword evidence="1 3" id="KW-0328">Glycosyltransferase</keyword>
<dbReference type="Pfam" id="PF01531">
    <property type="entry name" value="Glyco_transf_11"/>
    <property type="match status" value="1"/>
</dbReference>
<dbReference type="GO" id="GO:0005975">
    <property type="term" value="P:carbohydrate metabolic process"/>
    <property type="evidence" value="ECO:0007669"/>
    <property type="project" value="InterPro"/>
</dbReference>
<reference evidence="6" key="1">
    <citation type="submission" date="2017-02" db="UniProtKB">
        <authorList>
            <consortium name="WormBaseParasite"/>
        </authorList>
    </citation>
    <scope>IDENTIFICATION</scope>
</reference>
<comment type="subcellular location">
    <subcellularLocation>
        <location evidence="3">Golgi apparatus</location>
        <location evidence="3">Golgi stack membrane</location>
        <topology evidence="3">Single-pass type II membrane protein</topology>
    </subcellularLocation>
</comment>
<reference evidence="4 5" key="2">
    <citation type="submission" date="2018-10" db="EMBL/GenBank/DDBJ databases">
        <authorList>
            <consortium name="Pathogen Informatics"/>
        </authorList>
    </citation>
    <scope>NUCLEOTIDE SEQUENCE [LARGE SCALE GENOMIC DNA]</scope>
</reference>
<keyword evidence="3" id="KW-0735">Signal-anchor</keyword>
<keyword evidence="5" id="KW-1185">Reference proteome</keyword>
<evidence type="ECO:0000256" key="3">
    <source>
        <dbReference type="RuleBase" id="RU363129"/>
    </source>
</evidence>
<sequence>MATLAVCNHTIATVGTFSWWIGYLAGGEVLYYNDWPKKGTKLDNEVIKEEYFPPSWIGLT</sequence>